<comment type="caution">
    <text evidence="1">The sequence shown here is derived from an EMBL/GenBank/DDBJ whole genome shotgun (WGS) entry which is preliminary data.</text>
</comment>
<dbReference type="GO" id="GO:0033204">
    <property type="term" value="F:ribonuclease P RNA binding"/>
    <property type="evidence" value="ECO:0007669"/>
    <property type="project" value="InterPro"/>
</dbReference>
<dbReference type="InterPro" id="IPR016848">
    <property type="entry name" value="RNase_P/MRP_Rpp29-subunit"/>
</dbReference>
<dbReference type="EMBL" id="LJIG01016071">
    <property type="protein sequence ID" value="KRT81703.1"/>
    <property type="molecule type" value="Genomic_DNA"/>
</dbReference>
<gene>
    <name evidence="1" type="ORF">AMK59_4951</name>
</gene>
<dbReference type="GO" id="GO:0006364">
    <property type="term" value="P:rRNA processing"/>
    <property type="evidence" value="ECO:0007669"/>
    <property type="project" value="TreeGrafter"/>
</dbReference>
<keyword evidence="2" id="KW-1185">Reference proteome</keyword>
<dbReference type="PANTHER" id="PTHR13348">
    <property type="entry name" value="RIBONUCLEASE P SUBUNIT P29"/>
    <property type="match status" value="1"/>
</dbReference>
<dbReference type="PANTHER" id="PTHR13348:SF0">
    <property type="entry name" value="RIBONUCLEASE P PROTEIN SUBUNIT P29"/>
    <property type="match status" value="1"/>
</dbReference>
<reference evidence="1 2" key="1">
    <citation type="submission" date="2015-09" db="EMBL/GenBank/DDBJ databases">
        <title>Draft genome of the scarab beetle Oryctes borbonicus.</title>
        <authorList>
            <person name="Meyer J.M."/>
            <person name="Markov G.V."/>
            <person name="Baskaran P."/>
            <person name="Herrmann M."/>
            <person name="Sommer R.J."/>
            <person name="Roedelsperger C."/>
        </authorList>
    </citation>
    <scope>NUCLEOTIDE SEQUENCE [LARGE SCALE GENOMIC DNA]</scope>
    <source>
        <strain evidence="1">OB123</strain>
        <tissue evidence="1">Whole animal</tissue>
    </source>
</reference>
<evidence type="ECO:0000313" key="2">
    <source>
        <dbReference type="Proteomes" id="UP000051574"/>
    </source>
</evidence>
<dbReference type="AlphaFoldDB" id="A0A0T6B4A1"/>
<dbReference type="Proteomes" id="UP000051574">
    <property type="component" value="Unassembled WGS sequence"/>
</dbReference>
<dbReference type="GO" id="GO:0000172">
    <property type="term" value="C:ribonuclease MRP complex"/>
    <property type="evidence" value="ECO:0007669"/>
    <property type="project" value="InterPro"/>
</dbReference>
<name>A0A0T6B4A1_9SCAR</name>
<evidence type="ECO:0000313" key="1">
    <source>
        <dbReference type="EMBL" id="KRT81703.1"/>
    </source>
</evidence>
<dbReference type="GO" id="GO:0030677">
    <property type="term" value="C:ribonuclease P complex"/>
    <property type="evidence" value="ECO:0007669"/>
    <property type="project" value="InterPro"/>
</dbReference>
<sequence>MTTSNLNDPLPPSYGPNIPKEAATKYIKDFLKELLPITDVNQVDSEENWRFPLEKIGEEKKRKQKPRKRKLLTRNEKKNLGLLKLPKDGWDYSNIVPMNKMWCEYMHENLELAKKAPHHTEAEYNSFCAILNKS</sequence>
<dbReference type="OrthoDB" id="124041at2759"/>
<protein>
    <submittedName>
        <fullName evidence="1">Uncharacterized protein</fullName>
    </submittedName>
</protein>
<organism evidence="1 2">
    <name type="scientific">Oryctes borbonicus</name>
    <dbReference type="NCBI Taxonomy" id="1629725"/>
    <lineage>
        <taxon>Eukaryota</taxon>
        <taxon>Metazoa</taxon>
        <taxon>Ecdysozoa</taxon>
        <taxon>Arthropoda</taxon>
        <taxon>Hexapoda</taxon>
        <taxon>Insecta</taxon>
        <taxon>Pterygota</taxon>
        <taxon>Neoptera</taxon>
        <taxon>Endopterygota</taxon>
        <taxon>Coleoptera</taxon>
        <taxon>Polyphaga</taxon>
        <taxon>Scarabaeiformia</taxon>
        <taxon>Scarabaeidae</taxon>
        <taxon>Dynastinae</taxon>
        <taxon>Oryctes</taxon>
    </lineage>
</organism>
<proteinExistence type="predicted"/>
<dbReference type="GO" id="GO:0001682">
    <property type="term" value="P:tRNA 5'-leader removal"/>
    <property type="evidence" value="ECO:0007669"/>
    <property type="project" value="InterPro"/>
</dbReference>
<accession>A0A0T6B4A1</accession>